<dbReference type="EMBL" id="WIXI01000047">
    <property type="protein sequence ID" value="MQY48208.1"/>
    <property type="molecule type" value="Genomic_DNA"/>
</dbReference>
<protein>
    <submittedName>
        <fullName evidence="1">Uncharacterized protein</fullName>
    </submittedName>
</protein>
<dbReference type="RefSeq" id="WP_153356184.1">
    <property type="nucleotide sequence ID" value="NZ_WIXI01000047.1"/>
</dbReference>
<reference evidence="1 2" key="1">
    <citation type="submission" date="2019-11" db="EMBL/GenBank/DDBJ databases">
        <title>Genome analysis of Rhizobacterium cereale a novel genus and species isolated from maize roots in North Spain.</title>
        <authorList>
            <person name="Menendez E."/>
            <person name="Flores-Felix J.D."/>
            <person name="Ramirez-Bahena M.-H."/>
            <person name="Igual J.M."/>
            <person name="Garcia-Fraile P."/>
            <person name="Peix A."/>
            <person name="Velazquez E."/>
        </authorList>
    </citation>
    <scope>NUCLEOTIDE SEQUENCE [LARGE SCALE GENOMIC DNA]</scope>
    <source>
        <strain evidence="1 2">RZME27</strain>
    </source>
</reference>
<keyword evidence="2" id="KW-1185">Reference proteome</keyword>
<sequence>MTPHPEAEQILAEFGVEIVAKNVMPKHGQTRAVASIDRIRRRHGEAHARFVILTLVETANNNTALDETGLWATSDIILAFRKNFPDLMENDIDRFLSFFDRVPVGRLQLWCYGLDGITNKRAALVGLIWERACRVFRKGQMELLDDRRMTA</sequence>
<evidence type="ECO:0000313" key="1">
    <source>
        <dbReference type="EMBL" id="MQY48208.1"/>
    </source>
</evidence>
<organism evidence="1 2">
    <name type="scientific">Endobacterium cereale</name>
    <dbReference type="NCBI Taxonomy" id="2663029"/>
    <lineage>
        <taxon>Bacteria</taxon>
        <taxon>Pseudomonadati</taxon>
        <taxon>Pseudomonadota</taxon>
        <taxon>Alphaproteobacteria</taxon>
        <taxon>Hyphomicrobiales</taxon>
        <taxon>Rhizobiaceae</taxon>
        <taxon>Endobacterium</taxon>
    </lineage>
</organism>
<dbReference type="Proteomes" id="UP000435138">
    <property type="component" value="Unassembled WGS sequence"/>
</dbReference>
<dbReference type="AlphaFoldDB" id="A0A6A8AE68"/>
<proteinExistence type="predicted"/>
<evidence type="ECO:0000313" key="2">
    <source>
        <dbReference type="Proteomes" id="UP000435138"/>
    </source>
</evidence>
<gene>
    <name evidence="1" type="ORF">GAO09_19425</name>
</gene>
<comment type="caution">
    <text evidence="1">The sequence shown here is derived from an EMBL/GenBank/DDBJ whole genome shotgun (WGS) entry which is preliminary data.</text>
</comment>
<accession>A0A6A8AE68</accession>
<name>A0A6A8AE68_9HYPH</name>